<comment type="catalytic activity">
    <reaction evidence="6">
        <text>[DNA-directed RNA polymerase] + ATP = phospho-[DNA-directed RNA polymerase] + ADP + H(+)</text>
        <dbReference type="Rhea" id="RHEA:10216"/>
        <dbReference type="Rhea" id="RHEA-COMP:11321"/>
        <dbReference type="Rhea" id="RHEA-COMP:11322"/>
        <dbReference type="ChEBI" id="CHEBI:15378"/>
        <dbReference type="ChEBI" id="CHEBI:30616"/>
        <dbReference type="ChEBI" id="CHEBI:43176"/>
        <dbReference type="ChEBI" id="CHEBI:68546"/>
        <dbReference type="ChEBI" id="CHEBI:456216"/>
        <dbReference type="EC" id="2.7.11.23"/>
    </reaction>
</comment>
<keyword evidence="3" id="KW-0597">Phosphoprotein</keyword>
<dbReference type="InterPro" id="IPR008271">
    <property type="entry name" value="Ser/Thr_kinase_AS"/>
</dbReference>
<reference evidence="8 9" key="1">
    <citation type="submission" date="2017-09" db="EMBL/GenBank/DDBJ databases">
        <authorList>
            <consortium name="International Durum Wheat Genome Sequencing Consortium (IDWGSC)"/>
            <person name="Milanesi L."/>
        </authorList>
    </citation>
    <scope>NUCLEOTIDE SEQUENCE [LARGE SCALE GENOMIC DNA]</scope>
    <source>
        <strain evidence="9">cv. Svevo</strain>
    </source>
</reference>
<evidence type="ECO:0000256" key="2">
    <source>
        <dbReference type="ARBA" id="ARBA00012409"/>
    </source>
</evidence>
<keyword evidence="9" id="KW-1185">Reference proteome</keyword>
<dbReference type="GO" id="GO:0005524">
    <property type="term" value="F:ATP binding"/>
    <property type="evidence" value="ECO:0007669"/>
    <property type="project" value="UniProtKB-KW"/>
</dbReference>
<evidence type="ECO:0000313" key="9">
    <source>
        <dbReference type="Proteomes" id="UP000324705"/>
    </source>
</evidence>
<dbReference type="EMBL" id="LT934116">
    <property type="protein sequence ID" value="VAH74589.1"/>
    <property type="molecule type" value="Genomic_DNA"/>
</dbReference>
<dbReference type="EC" id="2.7.11.23" evidence="2"/>
<gene>
    <name evidence="8" type="ORF">TRITD_3Bv1G062870</name>
</gene>
<feature type="domain" description="Protein kinase" evidence="7">
    <location>
        <begin position="34"/>
        <end position="326"/>
    </location>
</feature>
<dbReference type="GO" id="GO:0005634">
    <property type="term" value="C:nucleus"/>
    <property type="evidence" value="ECO:0007669"/>
    <property type="project" value="TreeGrafter"/>
</dbReference>
<dbReference type="PROSITE" id="PS00108">
    <property type="entry name" value="PROTEIN_KINASE_ST"/>
    <property type="match status" value="1"/>
</dbReference>
<dbReference type="PANTHER" id="PTHR24056:SF395">
    <property type="entry name" value="PROTEIN KINASE DOMAIN-CONTAINING PROTEIN"/>
    <property type="match status" value="1"/>
</dbReference>
<dbReference type="Gene3D" id="1.10.510.10">
    <property type="entry name" value="Transferase(Phosphotransferase) domain 1"/>
    <property type="match status" value="1"/>
</dbReference>
<dbReference type="SUPFAM" id="SSF56112">
    <property type="entry name" value="Protein kinase-like (PK-like)"/>
    <property type="match status" value="1"/>
</dbReference>
<protein>
    <recommendedName>
        <fullName evidence="2">[RNA-polymerase]-subunit kinase</fullName>
        <ecNumber evidence="2">2.7.11.23</ecNumber>
    </recommendedName>
</protein>
<dbReference type="AlphaFoldDB" id="A0A9R1QCL2"/>
<evidence type="ECO:0000256" key="3">
    <source>
        <dbReference type="ARBA" id="ARBA00022553"/>
    </source>
</evidence>
<dbReference type="Pfam" id="PF00069">
    <property type="entry name" value="Pkinase"/>
    <property type="match status" value="1"/>
</dbReference>
<comment type="similarity">
    <text evidence="1">Belongs to the protein kinase superfamily. CMGC Ser/Thr protein kinase family. CDC2/CDKX subfamily.</text>
</comment>
<dbReference type="InterPro" id="IPR000719">
    <property type="entry name" value="Prot_kinase_dom"/>
</dbReference>
<evidence type="ECO:0000256" key="1">
    <source>
        <dbReference type="ARBA" id="ARBA00006485"/>
    </source>
</evidence>
<evidence type="ECO:0000256" key="5">
    <source>
        <dbReference type="ARBA" id="ARBA00022840"/>
    </source>
</evidence>
<keyword evidence="5" id="KW-0067">ATP-binding</keyword>
<accession>A0A9R1QCL2</accession>
<dbReference type="PROSITE" id="PS50011">
    <property type="entry name" value="PROTEIN_KINASE_DOM"/>
    <property type="match status" value="1"/>
</dbReference>
<dbReference type="GO" id="GO:0007346">
    <property type="term" value="P:regulation of mitotic cell cycle"/>
    <property type="evidence" value="ECO:0007669"/>
    <property type="project" value="TreeGrafter"/>
</dbReference>
<organism evidence="8 9">
    <name type="scientific">Triticum turgidum subsp. durum</name>
    <name type="common">Durum wheat</name>
    <name type="synonym">Triticum durum</name>
    <dbReference type="NCBI Taxonomy" id="4567"/>
    <lineage>
        <taxon>Eukaryota</taxon>
        <taxon>Viridiplantae</taxon>
        <taxon>Streptophyta</taxon>
        <taxon>Embryophyta</taxon>
        <taxon>Tracheophyta</taxon>
        <taxon>Spermatophyta</taxon>
        <taxon>Magnoliopsida</taxon>
        <taxon>Liliopsida</taxon>
        <taxon>Poales</taxon>
        <taxon>Poaceae</taxon>
        <taxon>BOP clade</taxon>
        <taxon>Pooideae</taxon>
        <taxon>Triticodae</taxon>
        <taxon>Triticeae</taxon>
        <taxon>Triticinae</taxon>
        <taxon>Triticum</taxon>
    </lineage>
</organism>
<dbReference type="GO" id="GO:0008353">
    <property type="term" value="F:RNA polymerase II CTD heptapeptide repeat kinase activity"/>
    <property type="evidence" value="ECO:0007669"/>
    <property type="project" value="UniProtKB-EC"/>
</dbReference>
<evidence type="ECO:0000256" key="4">
    <source>
        <dbReference type="ARBA" id="ARBA00022741"/>
    </source>
</evidence>
<dbReference type="InterPro" id="IPR050108">
    <property type="entry name" value="CDK"/>
</dbReference>
<proteinExistence type="inferred from homology"/>
<dbReference type="FunFam" id="1.10.510.10:FF:000790">
    <property type="entry name" value="Cyclin-dependent kinase G-1"/>
    <property type="match status" value="1"/>
</dbReference>
<dbReference type="Gramene" id="TRITD3Bv1G062870.1">
    <property type="protein sequence ID" value="TRITD3Bv1G062870.1"/>
    <property type="gene ID" value="TRITD3Bv1G062870"/>
</dbReference>
<dbReference type="OMA" id="RIHAVWA"/>
<keyword evidence="4" id="KW-0547">Nucleotide-binding</keyword>
<dbReference type="Gene3D" id="3.30.200.20">
    <property type="entry name" value="Phosphorylase Kinase, domain 1"/>
    <property type="match status" value="1"/>
</dbReference>
<evidence type="ECO:0000259" key="7">
    <source>
        <dbReference type="PROSITE" id="PS50011"/>
    </source>
</evidence>
<dbReference type="SMART" id="SM00220">
    <property type="entry name" value="S_TKc"/>
    <property type="match status" value="1"/>
</dbReference>
<evidence type="ECO:0000313" key="8">
    <source>
        <dbReference type="EMBL" id="VAH74589.1"/>
    </source>
</evidence>
<sequence>MAATKRSAAAVDGHANRPGATCVKKRRIGTTGDYDHESSLGEGMFGVVAKRRHRATGQVVAIKSFRNPDKKDEPVDAQEVLREARFLEACGGHPHIVGFRGVVRDYVTNELCLVMEYVQGQSLHCLLRERRGGLPEATVRDYMWQLLTAATKMHRCHVVHRDIKPANIIVGEGEGEGTVKLCDFGVALSMSEAPPYRQAGTGMYRAPEMLLGKRDYDALVDTWSLGCVMAETITGERLFDEDNSTCLLRRIFEVVGMQDDTTWPGFSSLPLADAVPQVPTVQRSTLRELFPEGTLSKEGFEVLSGLLACNPDKRLTAAAALKLPWFATIIAANAHHLASPPAAATTTASVKVEEVEIAPSMLRRKKATAKKYLSLFVTR</sequence>
<name>A0A9R1QCL2_TRITD</name>
<dbReference type="InterPro" id="IPR011009">
    <property type="entry name" value="Kinase-like_dom_sf"/>
</dbReference>
<dbReference type="PANTHER" id="PTHR24056">
    <property type="entry name" value="CELL DIVISION PROTEIN KINASE"/>
    <property type="match status" value="1"/>
</dbReference>
<evidence type="ECO:0000256" key="6">
    <source>
        <dbReference type="ARBA" id="ARBA00049280"/>
    </source>
</evidence>
<dbReference type="Proteomes" id="UP000324705">
    <property type="component" value="Chromosome 3B"/>
</dbReference>